<evidence type="ECO:0000256" key="4">
    <source>
        <dbReference type="ARBA" id="ARBA00022786"/>
    </source>
</evidence>
<proteinExistence type="predicted"/>
<evidence type="ECO:0000256" key="7">
    <source>
        <dbReference type="PROSITE-ProRule" id="PRU00339"/>
    </source>
</evidence>
<evidence type="ECO:0000256" key="3">
    <source>
        <dbReference type="ARBA" id="ARBA00022776"/>
    </source>
</evidence>
<reference evidence="11" key="1">
    <citation type="submission" date="2017-02" db="UniProtKB">
        <authorList>
            <consortium name="WormBaseParasite"/>
        </authorList>
    </citation>
    <scope>IDENTIFICATION</scope>
</reference>
<dbReference type="InterPro" id="IPR019734">
    <property type="entry name" value="TPR_rpt"/>
</dbReference>
<feature type="region of interest" description="Disordered" evidence="8">
    <location>
        <begin position="599"/>
        <end position="620"/>
    </location>
</feature>
<feature type="repeat" description="TPR" evidence="7">
    <location>
        <begin position="379"/>
        <end position="412"/>
    </location>
</feature>
<dbReference type="AlphaFoldDB" id="A0A0N4ZPQ5"/>
<name>A0A0N4ZPQ5_PARTI</name>
<dbReference type="InterPro" id="IPR007192">
    <property type="entry name" value="APC8"/>
</dbReference>
<keyword evidence="2" id="KW-0677">Repeat</keyword>
<dbReference type="GO" id="GO:0005680">
    <property type="term" value="C:anaphase-promoting complex"/>
    <property type="evidence" value="ECO:0007669"/>
    <property type="project" value="InterPro"/>
</dbReference>
<keyword evidence="6" id="KW-0131">Cell cycle</keyword>
<evidence type="ECO:0000313" key="11">
    <source>
        <dbReference type="WBParaSite" id="PTRK_0001051400.1"/>
    </source>
</evidence>
<dbReference type="SMART" id="SM00028">
    <property type="entry name" value="TPR"/>
    <property type="match status" value="6"/>
</dbReference>
<evidence type="ECO:0000256" key="5">
    <source>
        <dbReference type="ARBA" id="ARBA00022803"/>
    </source>
</evidence>
<dbReference type="Proteomes" id="UP000038045">
    <property type="component" value="Unplaced"/>
</dbReference>
<dbReference type="GO" id="GO:0016567">
    <property type="term" value="P:protein ubiquitination"/>
    <property type="evidence" value="ECO:0007669"/>
    <property type="project" value="TreeGrafter"/>
</dbReference>
<dbReference type="Pfam" id="PF13181">
    <property type="entry name" value="TPR_8"/>
    <property type="match status" value="1"/>
</dbReference>
<dbReference type="GO" id="GO:0051301">
    <property type="term" value="P:cell division"/>
    <property type="evidence" value="ECO:0007669"/>
    <property type="project" value="UniProtKB-KW"/>
</dbReference>
<accession>A0A0N4ZPQ5</accession>
<keyword evidence="3" id="KW-0498">Mitosis</keyword>
<dbReference type="PROSITE" id="PS50005">
    <property type="entry name" value="TPR"/>
    <property type="match status" value="2"/>
</dbReference>
<dbReference type="STRING" id="131310.A0A0N4ZPQ5"/>
<evidence type="ECO:0000256" key="2">
    <source>
        <dbReference type="ARBA" id="ARBA00022737"/>
    </source>
</evidence>
<dbReference type="WBParaSite" id="PTRK_0001051400.1">
    <property type="protein sequence ID" value="PTRK_0001051400.1"/>
    <property type="gene ID" value="PTRK_0001051400"/>
</dbReference>
<dbReference type="PANTHER" id="PTHR12558:SF10">
    <property type="entry name" value="CELL DIVISION CYCLE PROTEIN 23 HOMOLOG"/>
    <property type="match status" value="1"/>
</dbReference>
<evidence type="ECO:0000313" key="10">
    <source>
        <dbReference type="Proteomes" id="UP000038045"/>
    </source>
</evidence>
<feature type="domain" description="Cdc23" evidence="9">
    <location>
        <begin position="87"/>
        <end position="268"/>
    </location>
</feature>
<dbReference type="InterPro" id="IPR011990">
    <property type="entry name" value="TPR-like_helical_dom_sf"/>
</dbReference>
<dbReference type="Pfam" id="PF04049">
    <property type="entry name" value="ANAPC8"/>
    <property type="match status" value="1"/>
</dbReference>
<organism evidence="10 11">
    <name type="scientific">Parastrongyloides trichosuri</name>
    <name type="common">Possum-specific nematode worm</name>
    <dbReference type="NCBI Taxonomy" id="131310"/>
    <lineage>
        <taxon>Eukaryota</taxon>
        <taxon>Metazoa</taxon>
        <taxon>Ecdysozoa</taxon>
        <taxon>Nematoda</taxon>
        <taxon>Chromadorea</taxon>
        <taxon>Rhabditida</taxon>
        <taxon>Tylenchina</taxon>
        <taxon>Panagrolaimomorpha</taxon>
        <taxon>Strongyloidoidea</taxon>
        <taxon>Strongyloididae</taxon>
        <taxon>Parastrongyloides</taxon>
    </lineage>
</organism>
<protein>
    <submittedName>
        <fullName evidence="11">TPR_REGION domain-containing protein</fullName>
    </submittedName>
</protein>
<dbReference type="GO" id="GO:0031145">
    <property type="term" value="P:anaphase-promoting complex-dependent catabolic process"/>
    <property type="evidence" value="ECO:0007669"/>
    <property type="project" value="TreeGrafter"/>
</dbReference>
<evidence type="ECO:0000256" key="6">
    <source>
        <dbReference type="ARBA" id="ARBA00023306"/>
    </source>
</evidence>
<keyword evidence="5 7" id="KW-0802">TPR repeat</keyword>
<keyword evidence="4" id="KW-0833">Ubl conjugation pathway</keyword>
<evidence type="ECO:0000259" key="9">
    <source>
        <dbReference type="Pfam" id="PF04049"/>
    </source>
</evidence>
<keyword evidence="1" id="KW-0132">Cell division</keyword>
<keyword evidence="10" id="KW-1185">Reference proteome</keyword>
<dbReference type="Pfam" id="PF13431">
    <property type="entry name" value="TPR_17"/>
    <property type="match status" value="1"/>
</dbReference>
<feature type="repeat" description="TPR" evidence="7">
    <location>
        <begin position="413"/>
        <end position="446"/>
    </location>
</feature>
<dbReference type="PANTHER" id="PTHR12558">
    <property type="entry name" value="CELL DIVISION CYCLE 16,23,27"/>
    <property type="match status" value="1"/>
</dbReference>
<evidence type="ECO:0000256" key="1">
    <source>
        <dbReference type="ARBA" id="ARBA00022618"/>
    </source>
</evidence>
<sequence length="620" mass="71799">MYPTDSQLSKVEINVPNKVYTSILHLDTPYRGDKILSDLKFLNTMFSNRAMIPDLKWVSEIHCCLPEEWSDGLFVESHYQPSLVFPETHKQAKVNFACVLIYSQEYIRASQILTPYLNTNNPIVLFLHYYARFLASEQDCAENEGDPLKRSGTYVSKDLIIMKKELQTLLWDDYEVADISLLYLLSIINIKLKHKEYGREILHSIIRREPRFWPAYKVLSTVVDDLQMLKKIVTGHPDKNSWMLHLFMAETCIALHQYDMSADILTEMKHLGLSDVSYIDTKLALSMYERQSHVSAVELFDDVLKRDPHRIDEMNYFADALYVRGERALLSKLAQSFNKTHKFHYITCMILANYYSLSGDSEKAITFLNRAYRLNPLDANVWILLGHEMMTQRNQSGALAVYRKAIEIDSKNYKTWYGLGQLYDIMKQPMNALYHYRNAFRINNSDSRILVAMGCCFTKLKYIKDAENYFIKAFILGDVEGTSLIYLAKLLIDQDRKDEAADVYRKYLDTFSSKLVSDSNKHLTCIKYLAEYCCNNELTDEARIYVEKCLEHASTRELGLALRKKLDEGKAEPSAHSQKVNESYDILCDLKNTLHEDDMDVDADSEYSDDNDTTNGNVSE</sequence>
<evidence type="ECO:0000256" key="8">
    <source>
        <dbReference type="SAM" id="MobiDB-lite"/>
    </source>
</evidence>
<dbReference type="SUPFAM" id="SSF48452">
    <property type="entry name" value="TPR-like"/>
    <property type="match status" value="1"/>
</dbReference>
<feature type="compositionally biased region" description="Acidic residues" evidence="8">
    <location>
        <begin position="599"/>
        <end position="612"/>
    </location>
</feature>
<dbReference type="Gene3D" id="1.25.40.10">
    <property type="entry name" value="Tetratricopeptide repeat domain"/>
    <property type="match status" value="2"/>
</dbReference>
<dbReference type="GO" id="GO:0045842">
    <property type="term" value="P:positive regulation of mitotic metaphase/anaphase transition"/>
    <property type="evidence" value="ECO:0007669"/>
    <property type="project" value="TreeGrafter"/>
</dbReference>